<feature type="non-terminal residue" evidence="1">
    <location>
        <position position="359"/>
    </location>
</feature>
<comment type="caution">
    <text evidence="1">The sequence shown here is derived from an EMBL/GenBank/DDBJ whole genome shotgun (WGS) entry which is preliminary data.</text>
</comment>
<reference evidence="1" key="1">
    <citation type="journal article" date="2015" name="Nature">
        <title>Complex archaea that bridge the gap between prokaryotes and eukaryotes.</title>
        <authorList>
            <person name="Spang A."/>
            <person name="Saw J.H."/>
            <person name="Jorgensen S.L."/>
            <person name="Zaremba-Niedzwiedzka K."/>
            <person name="Martijn J."/>
            <person name="Lind A.E."/>
            <person name="van Eijk R."/>
            <person name="Schleper C."/>
            <person name="Guy L."/>
            <person name="Ettema T.J."/>
        </authorList>
    </citation>
    <scope>NUCLEOTIDE SEQUENCE</scope>
</reference>
<dbReference type="EMBL" id="LAZR01063109">
    <property type="protein sequence ID" value="KKK60157.1"/>
    <property type="molecule type" value="Genomic_DNA"/>
</dbReference>
<evidence type="ECO:0000313" key="1">
    <source>
        <dbReference type="EMBL" id="KKK60157.1"/>
    </source>
</evidence>
<proteinExistence type="predicted"/>
<evidence type="ECO:0008006" key="2">
    <source>
        <dbReference type="Google" id="ProtNLM"/>
    </source>
</evidence>
<name>A0A0F8WTC0_9ZZZZ</name>
<protein>
    <recommendedName>
        <fullName evidence="2">Calx-beta domain-containing protein</fullName>
    </recommendedName>
</protein>
<gene>
    <name evidence="1" type="ORF">LCGC14_3027170</name>
</gene>
<sequence>GGLRVHYTVKTGTSGIGTQFNVLHGSGVGQSSYFSGVSGWVDIPEGENSAPILIEAIDDLFAESDLSVNIELDTNAAYTVHGGLGSATVNVDDDDTASIETSRLVNIASLDTTAEASVVVDDLFDFAITDFTETATGTAVAISVALKQAPSNDVTLTVYDPHGTTPALLTFTTANFSTPQSVQMGLTQGVDTGLDLAVFTDANGDSKYNDLSISLPFRQLGVPFDINTSLSTSEAGDDFPFGVRLTSKPTDTVTVALSSGDTSEGLIGTELTFTTSNWNVYQVVTVAAQDDSVLDGDMTYTVAVISASVDSKYAAQSASFLLTNQDDESPVETVINDANPAPIIASLVPVAHAAGEILG</sequence>
<dbReference type="InterPro" id="IPR038081">
    <property type="entry name" value="CalX-like_sf"/>
</dbReference>
<organism evidence="1">
    <name type="scientific">marine sediment metagenome</name>
    <dbReference type="NCBI Taxonomy" id="412755"/>
    <lineage>
        <taxon>unclassified sequences</taxon>
        <taxon>metagenomes</taxon>
        <taxon>ecological metagenomes</taxon>
    </lineage>
</organism>
<accession>A0A0F8WTC0</accession>
<dbReference type="SUPFAM" id="SSF141072">
    <property type="entry name" value="CalX-like"/>
    <property type="match status" value="1"/>
</dbReference>
<feature type="non-terminal residue" evidence="1">
    <location>
        <position position="1"/>
    </location>
</feature>
<dbReference type="AlphaFoldDB" id="A0A0F8WTC0"/>
<dbReference type="Gene3D" id="2.60.40.2030">
    <property type="match status" value="1"/>
</dbReference>